<feature type="domain" description="Tim44-like" evidence="2">
    <location>
        <begin position="134"/>
        <end position="239"/>
    </location>
</feature>
<evidence type="ECO:0000313" key="3">
    <source>
        <dbReference type="EMBL" id="CAD8747618.1"/>
    </source>
</evidence>
<dbReference type="InterPro" id="IPR007379">
    <property type="entry name" value="Tim44-like_dom"/>
</dbReference>
<sequence>MLRSGVGGGVRGLRKGFSEASLLFGAHPEFRHAVRGNQPRRPTLTRHLAGSTFLYASILERGKAVKGSKWFSSTQIVRRDDSAEQEKRLPSDDPSQLPSHFFTPEGPFPKPGKIGMFKRFRLSMAVNSLTDMSNGEFEREDFLKGCTGAFEEIMETFTGNSTEGLEYVMEARVLEAFQHCLDEYSKHGIVCSYESGAVKEADIVAINFHETKDGRNRVSVDVQFVNEQRITLRDETGRAVGPVGEWVVRPSVWRFSTTLPELRWMLSDMP</sequence>
<proteinExistence type="predicted"/>
<dbReference type="AlphaFoldDB" id="A0A6U4NAJ2"/>
<evidence type="ECO:0000256" key="1">
    <source>
        <dbReference type="SAM" id="MobiDB-lite"/>
    </source>
</evidence>
<accession>A0A6U4NAJ2</accession>
<evidence type="ECO:0000259" key="2">
    <source>
        <dbReference type="Pfam" id="PF04280"/>
    </source>
</evidence>
<reference evidence="3" key="1">
    <citation type="submission" date="2021-01" db="EMBL/GenBank/DDBJ databases">
        <authorList>
            <person name="Corre E."/>
            <person name="Pelletier E."/>
            <person name="Niang G."/>
            <person name="Scheremetjew M."/>
            <person name="Finn R."/>
            <person name="Kale V."/>
            <person name="Holt S."/>
            <person name="Cochrane G."/>
            <person name="Meng A."/>
            <person name="Brown T."/>
            <person name="Cohen L."/>
        </authorList>
    </citation>
    <scope>NUCLEOTIDE SEQUENCE</scope>
    <source>
        <strain evidence="3">CCMP441</strain>
    </source>
</reference>
<gene>
    <name evidence="3" type="ORF">HAND1043_LOCUS14115</name>
</gene>
<dbReference type="Gene3D" id="3.10.450.240">
    <property type="match status" value="1"/>
</dbReference>
<dbReference type="Pfam" id="PF04280">
    <property type="entry name" value="Tim44"/>
    <property type="match status" value="1"/>
</dbReference>
<dbReference type="EMBL" id="HBFK01022811">
    <property type="protein sequence ID" value="CAD8747618.1"/>
    <property type="molecule type" value="Transcribed_RNA"/>
</dbReference>
<organism evidence="3">
    <name type="scientific">Hemiselmis andersenii</name>
    <name type="common">Cryptophyte alga</name>
    <dbReference type="NCBI Taxonomy" id="464988"/>
    <lineage>
        <taxon>Eukaryota</taxon>
        <taxon>Cryptophyceae</taxon>
        <taxon>Cryptomonadales</taxon>
        <taxon>Hemiselmidaceae</taxon>
        <taxon>Hemiselmis</taxon>
    </lineage>
</organism>
<dbReference type="SUPFAM" id="SSF54427">
    <property type="entry name" value="NTF2-like"/>
    <property type="match status" value="1"/>
</dbReference>
<name>A0A6U4NAJ2_HEMAN</name>
<feature type="compositionally biased region" description="Basic and acidic residues" evidence="1">
    <location>
        <begin position="81"/>
        <end position="91"/>
    </location>
</feature>
<dbReference type="InterPro" id="IPR032710">
    <property type="entry name" value="NTF2-like_dom_sf"/>
</dbReference>
<protein>
    <recommendedName>
        <fullName evidence="2">Tim44-like domain-containing protein</fullName>
    </recommendedName>
</protein>
<feature type="region of interest" description="Disordered" evidence="1">
    <location>
        <begin position="81"/>
        <end position="110"/>
    </location>
</feature>